<organism evidence="1 2">
    <name type="scientific">Austropuccinia psidii MF-1</name>
    <dbReference type="NCBI Taxonomy" id="1389203"/>
    <lineage>
        <taxon>Eukaryota</taxon>
        <taxon>Fungi</taxon>
        <taxon>Dikarya</taxon>
        <taxon>Basidiomycota</taxon>
        <taxon>Pucciniomycotina</taxon>
        <taxon>Pucciniomycetes</taxon>
        <taxon>Pucciniales</taxon>
        <taxon>Sphaerophragmiaceae</taxon>
        <taxon>Austropuccinia</taxon>
    </lineage>
</organism>
<dbReference type="Proteomes" id="UP000765509">
    <property type="component" value="Unassembled WGS sequence"/>
</dbReference>
<keyword evidence="2" id="KW-1185">Reference proteome</keyword>
<comment type="caution">
    <text evidence="1">The sequence shown here is derived from an EMBL/GenBank/DDBJ whole genome shotgun (WGS) entry which is preliminary data.</text>
</comment>
<dbReference type="EMBL" id="AVOT02016048">
    <property type="protein sequence ID" value="MBW0500898.1"/>
    <property type="molecule type" value="Genomic_DNA"/>
</dbReference>
<evidence type="ECO:0000313" key="2">
    <source>
        <dbReference type="Proteomes" id="UP000765509"/>
    </source>
</evidence>
<dbReference type="OrthoDB" id="3480872at2759"/>
<gene>
    <name evidence="1" type="ORF">O181_040613</name>
</gene>
<evidence type="ECO:0000313" key="1">
    <source>
        <dbReference type="EMBL" id="MBW0500898.1"/>
    </source>
</evidence>
<dbReference type="AlphaFoldDB" id="A0A9Q3DFQ3"/>
<protein>
    <submittedName>
        <fullName evidence="1">Uncharacterized protein</fullName>
    </submittedName>
</protein>
<reference evidence="1" key="1">
    <citation type="submission" date="2021-03" db="EMBL/GenBank/DDBJ databases">
        <title>Draft genome sequence of rust myrtle Austropuccinia psidii MF-1, a brazilian biotype.</title>
        <authorList>
            <person name="Quecine M.C."/>
            <person name="Pachon D.M.R."/>
            <person name="Bonatelli M.L."/>
            <person name="Correr F.H."/>
            <person name="Franceschini L.M."/>
            <person name="Leite T.F."/>
            <person name="Margarido G.R.A."/>
            <person name="Almeida C.A."/>
            <person name="Ferrarezi J.A."/>
            <person name="Labate C.A."/>
        </authorList>
    </citation>
    <scope>NUCLEOTIDE SEQUENCE</scope>
    <source>
        <strain evidence="1">MF-1</strain>
    </source>
</reference>
<accession>A0A9Q3DFQ3</accession>
<proteinExistence type="predicted"/>
<sequence>MSVAKFFGSFSRKNSQKKVIGFGEELKFVRFPSDGSSPNLVKAPVIHASKLQRPLPDIRPFYGYSQVAWESIDLRVIPMSFQRVRDCDGKYLAIFSLAKDDSGLAPNRSTRREVFGDIFLVKLKSGKINEFEDVPEELVGELMLPSLAEAASIIGPGRHSGPPRGG</sequence>
<name>A0A9Q3DFQ3_9BASI</name>